<dbReference type="GO" id="GO:0005507">
    <property type="term" value="F:copper ion binding"/>
    <property type="evidence" value="ECO:0007669"/>
    <property type="project" value="TreeGrafter"/>
</dbReference>
<keyword evidence="4" id="KW-1185">Reference proteome</keyword>
<dbReference type="PANTHER" id="PTHR12598">
    <property type="entry name" value="COPPER HOMEOSTASIS PROTEIN CUTC"/>
    <property type="match status" value="1"/>
</dbReference>
<evidence type="ECO:0000256" key="1">
    <source>
        <dbReference type="ARBA" id="ARBA00007768"/>
    </source>
</evidence>
<dbReference type="InterPro" id="IPR036822">
    <property type="entry name" value="CutC-like_dom_sf"/>
</dbReference>
<gene>
    <name evidence="3" type="ORF">M378DRAFT_114782</name>
</gene>
<dbReference type="Proteomes" id="UP000054549">
    <property type="component" value="Unassembled WGS sequence"/>
</dbReference>
<evidence type="ECO:0000313" key="4">
    <source>
        <dbReference type="Proteomes" id="UP000054549"/>
    </source>
</evidence>
<proteinExistence type="inferred from homology"/>
<dbReference type="HOGENOM" id="CLU_050555_3_1_1"/>
<protein>
    <recommendedName>
        <fullName evidence="2">Copper homeostasis protein cutC homolog</fullName>
    </recommendedName>
</protein>
<dbReference type="Pfam" id="PF03932">
    <property type="entry name" value="CutC"/>
    <property type="match status" value="1"/>
</dbReference>
<reference evidence="3 4" key="1">
    <citation type="submission" date="2014-04" db="EMBL/GenBank/DDBJ databases">
        <title>Evolutionary Origins and Diversification of the Mycorrhizal Mutualists.</title>
        <authorList>
            <consortium name="DOE Joint Genome Institute"/>
            <consortium name="Mycorrhizal Genomics Consortium"/>
            <person name="Kohler A."/>
            <person name="Kuo A."/>
            <person name="Nagy L.G."/>
            <person name="Floudas D."/>
            <person name="Copeland A."/>
            <person name="Barry K.W."/>
            <person name="Cichocki N."/>
            <person name="Veneault-Fourrey C."/>
            <person name="LaButti K."/>
            <person name="Lindquist E.A."/>
            <person name="Lipzen A."/>
            <person name="Lundell T."/>
            <person name="Morin E."/>
            <person name="Murat C."/>
            <person name="Riley R."/>
            <person name="Ohm R."/>
            <person name="Sun H."/>
            <person name="Tunlid A."/>
            <person name="Henrissat B."/>
            <person name="Grigoriev I.V."/>
            <person name="Hibbett D.S."/>
            <person name="Martin F."/>
        </authorList>
    </citation>
    <scope>NUCLEOTIDE SEQUENCE [LARGE SCALE GENOMIC DNA]</scope>
    <source>
        <strain evidence="3 4">Koide BX008</strain>
    </source>
</reference>
<sequence length="285" mass="31166">MSEVILPVNLEVCVDSVESAMSAVRGGADRLELCANLGNGGGTTPSVGLLIVIQNTLGEFPIMVMIRPRTGDFVYSEEEIAVMLEDIRIFKKFGVRGVVIGALTPEGRVDLESTKKLIDEALPLEVCFHRAFDMTRNPEEALQDLASIGGIARILTSGHGKTAPNSLGMLKRLFHTKKELVTEPWGLSILPGSGINKENVAELLDFLVPLGLKEVHLSGGLWVEGPMSYRREGMAMGFGDGEWNVWRTQEEKVQEVKIILNSHCQEHAALYPLSATILETELTDL</sequence>
<evidence type="ECO:0000256" key="2">
    <source>
        <dbReference type="ARBA" id="ARBA00019014"/>
    </source>
</evidence>
<dbReference type="EMBL" id="KN818222">
    <property type="protein sequence ID" value="KIL71555.1"/>
    <property type="molecule type" value="Genomic_DNA"/>
</dbReference>
<dbReference type="InParanoid" id="A0A0C2T6G6"/>
<dbReference type="STRING" id="946122.A0A0C2T6G6"/>
<organism evidence="3 4">
    <name type="scientific">Amanita muscaria (strain Koide BX008)</name>
    <dbReference type="NCBI Taxonomy" id="946122"/>
    <lineage>
        <taxon>Eukaryota</taxon>
        <taxon>Fungi</taxon>
        <taxon>Dikarya</taxon>
        <taxon>Basidiomycota</taxon>
        <taxon>Agaricomycotina</taxon>
        <taxon>Agaricomycetes</taxon>
        <taxon>Agaricomycetidae</taxon>
        <taxon>Agaricales</taxon>
        <taxon>Pluteineae</taxon>
        <taxon>Amanitaceae</taxon>
        <taxon>Amanita</taxon>
    </lineage>
</organism>
<evidence type="ECO:0000313" key="3">
    <source>
        <dbReference type="EMBL" id="KIL71555.1"/>
    </source>
</evidence>
<dbReference type="Gene3D" id="3.20.20.380">
    <property type="entry name" value="Copper homeostasis (CutC) domain"/>
    <property type="match status" value="1"/>
</dbReference>
<dbReference type="FunFam" id="3.20.20.380:FF:000001">
    <property type="entry name" value="Copper homeostasis protein CutC"/>
    <property type="match status" value="1"/>
</dbReference>
<dbReference type="PANTHER" id="PTHR12598:SF0">
    <property type="entry name" value="COPPER HOMEOSTASIS PROTEIN CUTC HOMOLOG"/>
    <property type="match status" value="1"/>
</dbReference>
<comment type="similarity">
    <text evidence="1">Belongs to the CutC family.</text>
</comment>
<name>A0A0C2T6G6_AMAMK</name>
<dbReference type="AlphaFoldDB" id="A0A0C2T6G6"/>
<accession>A0A0C2T6G6</accession>
<dbReference type="OrthoDB" id="7392499at2759"/>
<dbReference type="InterPro" id="IPR005627">
    <property type="entry name" value="CutC-like"/>
</dbReference>
<dbReference type="HAMAP" id="MF_00795">
    <property type="entry name" value="CutC"/>
    <property type="match status" value="1"/>
</dbReference>
<dbReference type="SUPFAM" id="SSF110395">
    <property type="entry name" value="CutC-like"/>
    <property type="match status" value="1"/>
</dbReference>